<dbReference type="AlphaFoldDB" id="A0A133Y7L0"/>
<reference evidence="2" key="1">
    <citation type="submission" date="2016-01" db="EMBL/GenBank/DDBJ databases">
        <authorList>
            <person name="Mitreva M."/>
            <person name="Pepin K.H."/>
            <person name="Mihindukulasuriya K.A."/>
            <person name="Fulton R."/>
            <person name="Fronick C."/>
            <person name="O'Laughlin M."/>
            <person name="Miner T."/>
            <person name="Herter B."/>
            <person name="Rosa B.A."/>
            <person name="Cordes M."/>
            <person name="Tomlinson C."/>
            <person name="Wollam A."/>
            <person name="Palsikar V.B."/>
            <person name="Mardis E.R."/>
            <person name="Wilson R.K."/>
        </authorList>
    </citation>
    <scope>NUCLEOTIDE SEQUENCE [LARGE SCALE GENOMIC DNA]</scope>
    <source>
        <strain evidence="2">KA00274</strain>
    </source>
</reference>
<accession>A0A133Y7L0</accession>
<evidence type="ECO:0000313" key="2">
    <source>
        <dbReference type="Proteomes" id="UP000070080"/>
    </source>
</evidence>
<organism evidence="1 2">
    <name type="scientific">Amygdalobacter nucleatus</name>
    <dbReference type="NCBI Taxonomy" id="3029274"/>
    <lineage>
        <taxon>Bacteria</taxon>
        <taxon>Bacillati</taxon>
        <taxon>Bacillota</taxon>
        <taxon>Clostridia</taxon>
        <taxon>Eubacteriales</taxon>
        <taxon>Oscillospiraceae</taxon>
        <taxon>Amygdalobacter</taxon>
    </lineage>
</organism>
<evidence type="ECO:0000313" key="1">
    <source>
        <dbReference type="EMBL" id="KXB39181.1"/>
    </source>
</evidence>
<comment type="caution">
    <text evidence="1">The sequence shown here is derived from an EMBL/GenBank/DDBJ whole genome shotgun (WGS) entry which is preliminary data.</text>
</comment>
<dbReference type="EMBL" id="LSCV01000042">
    <property type="protein sequence ID" value="KXB39181.1"/>
    <property type="molecule type" value="Genomic_DNA"/>
</dbReference>
<dbReference type="Proteomes" id="UP000070080">
    <property type="component" value="Unassembled WGS sequence"/>
</dbReference>
<name>A0A133Y7L0_9FIRM</name>
<proteinExistence type="predicted"/>
<gene>
    <name evidence="1" type="ORF">HMPREF1872_01212</name>
</gene>
<protein>
    <submittedName>
        <fullName evidence="1">Uncharacterized protein</fullName>
    </submittedName>
</protein>
<dbReference type="STRING" id="1497955.HMPREF1872_01212"/>
<keyword evidence="2" id="KW-1185">Reference proteome</keyword>
<sequence length="109" mass="12255">MLGASYISRNFPLISGINLLGQAYKSVAFSAGIHDGMLKEKCHSCMGEIGKIAPNIINRDFTATAPLQKWTTDVSQFNFTWESVLICSQMKLFHIIFRQVQICIRLKVC</sequence>
<dbReference type="PATRIC" id="fig|1497955.3.peg.1178"/>